<dbReference type="GO" id="GO:0004482">
    <property type="term" value="F:mRNA 5'-cap (guanine-N7-)-methyltransferase activity"/>
    <property type="evidence" value="ECO:0007669"/>
    <property type="project" value="InterPro"/>
</dbReference>
<comment type="catalytic activity">
    <reaction evidence="20">
        <text>GTP + H2O = GDP + phosphate + H(+)</text>
        <dbReference type="Rhea" id="RHEA:19669"/>
        <dbReference type="ChEBI" id="CHEBI:15377"/>
        <dbReference type="ChEBI" id="CHEBI:15378"/>
        <dbReference type="ChEBI" id="CHEBI:37565"/>
        <dbReference type="ChEBI" id="CHEBI:43474"/>
        <dbReference type="ChEBI" id="CHEBI:58189"/>
    </reaction>
</comment>
<feature type="domain" description="RdRp catalytic" evidence="21">
    <location>
        <begin position="529"/>
        <end position="701"/>
    </location>
</feature>
<evidence type="ECO:0000256" key="9">
    <source>
        <dbReference type="ARBA" id="ARBA00022840"/>
    </source>
</evidence>
<dbReference type="EMBL" id="KX884457">
    <property type="protein sequence ID" value="APG78838.1"/>
    <property type="molecule type" value="Genomic_RNA"/>
</dbReference>
<comment type="catalytic activity">
    <reaction evidence="18">
        <text>a 5'-end (5'-triphosphoguanosine)-adenylyl-adenylyl-cytidylyl-adenosine in mRNA + S-adenosyl-L-methionine = a 5'-end (5'-triphosphoguanosine)-(2'-O-methyladenylyl)-adenylyl-cytidylyl-adenosine in mRNA + S-adenosyl-L-homocysteine + H(+)</text>
        <dbReference type="Rhea" id="RHEA:65380"/>
        <dbReference type="Rhea" id="RHEA-COMP:16797"/>
        <dbReference type="Rhea" id="RHEA-COMP:16801"/>
        <dbReference type="ChEBI" id="CHEBI:15378"/>
        <dbReference type="ChEBI" id="CHEBI:57856"/>
        <dbReference type="ChEBI" id="CHEBI:59789"/>
        <dbReference type="ChEBI" id="CHEBI:156482"/>
        <dbReference type="ChEBI" id="CHEBI:156484"/>
    </reaction>
</comment>
<evidence type="ECO:0000256" key="17">
    <source>
        <dbReference type="ARBA" id="ARBA00031012"/>
    </source>
</evidence>
<evidence type="ECO:0000256" key="3">
    <source>
        <dbReference type="ARBA" id="ARBA00022484"/>
    </source>
</evidence>
<comment type="subcellular location">
    <subcellularLocation>
        <location evidence="1">Virion</location>
    </subcellularLocation>
</comment>
<evidence type="ECO:0000256" key="19">
    <source>
        <dbReference type="ARBA" id="ARBA00047370"/>
    </source>
</evidence>
<evidence type="ECO:0000256" key="4">
    <source>
        <dbReference type="ARBA" id="ARBA00022664"/>
    </source>
</evidence>
<evidence type="ECO:0000256" key="6">
    <source>
        <dbReference type="ARBA" id="ARBA00022691"/>
    </source>
</evidence>
<keyword evidence="6" id="KW-0949">S-adenosyl-L-methionine</keyword>
<evidence type="ECO:0000256" key="15">
    <source>
        <dbReference type="ARBA" id="ARBA00024499"/>
    </source>
</evidence>
<evidence type="ECO:0000256" key="8">
    <source>
        <dbReference type="ARBA" id="ARBA00022741"/>
    </source>
</evidence>
<evidence type="ECO:0000256" key="5">
    <source>
        <dbReference type="ARBA" id="ARBA00022679"/>
    </source>
</evidence>
<organism evidence="22">
    <name type="scientific">Wenling crustacean virus 12</name>
    <dbReference type="NCBI Taxonomy" id="1923481"/>
    <lineage>
        <taxon>Viruses</taxon>
        <taxon>Riboviria</taxon>
        <taxon>Orthornavirae</taxon>
        <taxon>Negarnaviricota</taxon>
        <taxon>Haploviricotina</taxon>
        <taxon>Monjiviricetes</taxon>
        <taxon>Mononegavirales</taxon>
        <taxon>Nyamiviridae</taxon>
        <taxon>Crustavirus</taxon>
        <taxon>Crustavirus wenlingense</taxon>
    </lineage>
</organism>
<dbReference type="EC" id="2.7.7.48" evidence="2"/>
<keyword evidence="10" id="KW-0946">Virion</keyword>
<keyword evidence="8" id="KW-0547">Nucleotide-binding</keyword>
<dbReference type="Proteomes" id="UP000201238">
    <property type="component" value="Segment"/>
</dbReference>
<sequence>MFEDITQPSISTHVYRRARRVTAAITASNYFSWKEGYATEDVAKWFDRVIPDNYDILSYQRNLYQMFWRHPCGEEPCSNIVRSAVNQATLISTVDWCNINYEIDVGLCNQSKLYQRLNKIRTIITRAINELGSSLEKEVKYSVASLGIKFEAFEEWVRITRRGCECIMPWLGLIAFEDSMIGLTTVLMMIYIEDDLLHRSRASTVEQYIVAGLESVAMLGYQVYDILKQWLPLTVGNILSTEAEGYDNALLQTVVGEVPDCPLKTLLLREMHTREDKLFAIELVGLQKCFTYPIVNLDTAVDNVTGKAGKFRAPIIGGYHTLWTFRKIFCREYIRKHKVWPPHTIVGPINPALATCIAENKWGELAGEWHPDVFRNIQLDECLEFDWHIDTTDLLTDKSIACPLHSWVQEYDSRYHNIRYGKSARRGPPAQKRLILKHLATPTVDTRESIKRILSREDPNNYVCVMCAKERELSWRLARYFTKLTFDMRMYQTTLEDNMKKIMQYYPHQSMTMGGNTLAKTILKNSITTTMKVHLDFTKWCMHMCYHLVTPLAKELDRIFGLPGLYESIHILPQEMYTLFQDRTNPPEQLPNGKPKPGPRCHYGLNTLGEGMFQKVWTTVTGCAILYHLYSTGYKVNLLGSGDNQVALVDVPSGENPHAVQMNVLAALARMSEETGLPIKLAETFVSNHYYEYGRSSYLDGKKVSAAIKRCSRIGTDSQEALPSLNSRVGGIHATAIACAGESVCPIPAYAVAQYESGLQILSHSDFQPDVPRLSAVLLTTRAFGGLKISGYSSYALRGNLDPLCSNIHIFKTAKRMSYLHPKPWKGLQSMPQKILDTDFEVVLKDPYALSFSSPKDAELWLRDIVSDALPSIVQNLALKVLFSSNHDVAKAALVEDLEKIEPVSLKLLAAIYQYGNPALKERAIGRYQSSTSVNLLVGQAYSMMELYNYSSQRDKVIVDYFLRARGNVISNLELDGCPVLTSDNLRVKSLKKDLVTPSMPPVQHQITMMRWDEVPTALVPRTIRVTVAPSISNYLLERGPYKAYLGSDTRIKHTKGPLEVINPDTMERSALSLAQLETWVGEDPNLQDLLDRLIKEKTESPVDTVKDAASKIVGGSLEHRGEVMTLPKGAHINYDPNISSHMTVNTDTATAIARKQADYTIMLQGAKVYIGSYIIHQHIAGQDVVGEWGAVIPCHYCLREVYDGEFSMDYVPTYPGLPLGMERAMVFKSLALRPGRGDPVAAYHAYLGEELSQTVTNWDRIERVIETDTIDGGTLSHNSSINVSELARANIESLLIYTFAYISISEEAHHIMSKASVQPPGPGLHPAEVVVDTLMVAGQAQNLVRLVGGAFGYQLENRDQRIRLITTLYTRQLKLYLGKIEYVLPFDSSHTVYQLCSLKNDNVRLPVELPSLRGDLERVAQLALKLTGIRVAPPRDTCCKALRQQPLTVSSPITCSLDTDIKGGPGTIGPWILSNTTTYGLTAKASQVWSLIGELPQYPAWTLDDKYGAIGVILGHRGFPSYILDGSRRTQMSTRITNGPVAIYYDECTGSYQREYYIHNLCSSKITRPPHQQLLVICSRDPRSGPLAALLRDTDIILSRTPVGGPLIGWPRRYESDIWYLSTLPPLEQEPRNITFPASTLTHYTERVLAPYVRGAALLKVEELSSAAVWEFVSNEVDAYKERKGLLTPGLTTAERIARLQSSKLKAGSENDLLTLMWLKAKTQGFMGTSVEYHRVGDDLHVNCACTTAKLKYRPIDELLAVFLVYLYRGY</sequence>
<evidence type="ECO:0000256" key="11">
    <source>
        <dbReference type="ARBA" id="ARBA00022953"/>
    </source>
</evidence>
<keyword evidence="5" id="KW-0808">Transferase</keyword>
<dbReference type="PROSITE" id="PS50526">
    <property type="entry name" value="RDRP_SSRNA_NEG_NONSEG"/>
    <property type="match status" value="1"/>
</dbReference>
<comment type="catalytic activity">
    <reaction evidence="15">
        <text>a 5'-end (5'-triphosphoguanosine)-(2'-O-methyladenylyl)-adenylyl-cytidylyl-adenosine in mRNA + S-adenosyl-L-methionine = a 5'-end (N(7)-methyl 5'-triphosphoguanosine)-(2'-O-methyladenylyl)-adenylyl-cytidylyl-adenosine in mRNA + S-adenosyl-L-homocysteine</text>
        <dbReference type="Rhea" id="RHEA:65440"/>
        <dbReference type="Rhea" id="RHEA-COMP:16798"/>
        <dbReference type="Rhea" id="RHEA-COMP:16801"/>
        <dbReference type="ChEBI" id="CHEBI:57856"/>
        <dbReference type="ChEBI" id="CHEBI:59789"/>
        <dbReference type="ChEBI" id="CHEBI:156482"/>
        <dbReference type="ChEBI" id="CHEBI:156483"/>
    </reaction>
</comment>
<evidence type="ECO:0000256" key="10">
    <source>
        <dbReference type="ARBA" id="ARBA00022844"/>
    </source>
</evidence>
<dbReference type="GO" id="GO:0003968">
    <property type="term" value="F:RNA-directed RNA polymerase activity"/>
    <property type="evidence" value="ECO:0007669"/>
    <property type="project" value="UniProtKB-KW"/>
</dbReference>
<protein>
    <recommendedName>
        <fullName evidence="2">RNA-directed RNA polymerase</fullName>
        <ecNumber evidence="2">2.7.7.48</ecNumber>
    </recommendedName>
    <alternativeName>
        <fullName evidence="17">Replicase</fullName>
    </alternativeName>
    <alternativeName>
        <fullName evidence="16">Transcriptase</fullName>
    </alternativeName>
</protein>
<evidence type="ECO:0000256" key="18">
    <source>
        <dbReference type="ARBA" id="ARBA00047332"/>
    </source>
</evidence>
<keyword evidence="3 22" id="KW-0696">RNA-directed RNA polymerase</keyword>
<evidence type="ECO:0000256" key="20">
    <source>
        <dbReference type="ARBA" id="ARBA00048548"/>
    </source>
</evidence>
<name>A0A1L3KN88_9MONO</name>
<keyword evidence="11" id="KW-0693">Viral RNA replication</keyword>
<dbReference type="Pfam" id="PF00946">
    <property type="entry name" value="Mononeg_RNA_pol"/>
    <property type="match status" value="1"/>
</dbReference>
<evidence type="ECO:0000313" key="22">
    <source>
        <dbReference type="EMBL" id="APG78838.1"/>
    </source>
</evidence>
<keyword evidence="9" id="KW-0067">ATP-binding</keyword>
<keyword evidence="4" id="KW-0507">mRNA processing</keyword>
<evidence type="ECO:0000256" key="1">
    <source>
        <dbReference type="ARBA" id="ARBA00004328"/>
    </source>
</evidence>
<proteinExistence type="predicted"/>
<evidence type="ECO:0000313" key="23">
    <source>
        <dbReference type="Proteomes" id="UP000201238"/>
    </source>
</evidence>
<reference evidence="22" key="1">
    <citation type="journal article" date="2016" name="Nature">
        <title>Redefining the invertebrate RNA virosphere.</title>
        <authorList>
            <person name="Shi M."/>
            <person name="Lin X.D."/>
            <person name="Tian J.H."/>
            <person name="Chen L.J."/>
            <person name="Chen X."/>
            <person name="Li C.X."/>
            <person name="Qin X.C."/>
            <person name="Li J."/>
            <person name="Cao J.P."/>
            <person name="Eden J.S."/>
            <person name="Buchmann J."/>
            <person name="Wang W."/>
            <person name="Xu J."/>
            <person name="Holmes E.C."/>
            <person name="Zhang Y.Z."/>
        </authorList>
    </citation>
    <scope>NUCLEOTIDE SEQUENCE [LARGE SCALE GENOMIC DNA]</scope>
    <source>
        <strain evidence="22">WLJQ47777</strain>
    </source>
</reference>
<dbReference type="GO" id="GO:0044423">
    <property type="term" value="C:virion component"/>
    <property type="evidence" value="ECO:0007669"/>
    <property type="project" value="UniProtKB-KW"/>
</dbReference>
<keyword evidence="13" id="KW-0511">Multifunctional enzyme</keyword>
<evidence type="ECO:0000256" key="14">
    <source>
        <dbReference type="ARBA" id="ARBA00024494"/>
    </source>
</evidence>
<comment type="catalytic activity">
    <reaction evidence="19">
        <text>a 5'-end (5'-triphosphoguanosine)-adenylyl-adenylyl-cytidylyl-adenosine in mRNA + 2 S-adenosyl-L-methionine = a 5'-end (N(7)-methyl 5'-triphosphoguanosine)-(2'-O-methyladenylyl)-adenylyl-cytidylyl-adenosine in mRNA + 2 S-adenosyl-L-homocysteine + H(+)</text>
        <dbReference type="Rhea" id="RHEA:65376"/>
        <dbReference type="Rhea" id="RHEA-COMP:16797"/>
        <dbReference type="Rhea" id="RHEA-COMP:16798"/>
        <dbReference type="ChEBI" id="CHEBI:15378"/>
        <dbReference type="ChEBI" id="CHEBI:57856"/>
        <dbReference type="ChEBI" id="CHEBI:59789"/>
        <dbReference type="ChEBI" id="CHEBI:156483"/>
        <dbReference type="ChEBI" id="CHEBI:156484"/>
        <dbReference type="EC" id="2.1.1.375"/>
    </reaction>
</comment>
<dbReference type="RefSeq" id="YP_009336618.1">
    <property type="nucleotide sequence ID" value="NC_032793.1"/>
</dbReference>
<comment type="catalytic activity">
    <reaction evidence="14">
        <text>a 5'-end triphospho-adenylyl-adenylyl-cytidylyl-adenosine in mRNA + GDP + H(+) = a 5'-end (5'-triphosphoguanosine)-adenylyl-adenylyl-cytidylyl-adenosine in mRNA + diphosphate</text>
        <dbReference type="Rhea" id="RHEA:65436"/>
        <dbReference type="Rhea" id="RHEA-COMP:16797"/>
        <dbReference type="Rhea" id="RHEA-COMP:16799"/>
        <dbReference type="ChEBI" id="CHEBI:15378"/>
        <dbReference type="ChEBI" id="CHEBI:33019"/>
        <dbReference type="ChEBI" id="CHEBI:58189"/>
        <dbReference type="ChEBI" id="CHEBI:156484"/>
        <dbReference type="ChEBI" id="CHEBI:156503"/>
        <dbReference type="EC" id="2.7.7.88"/>
    </reaction>
</comment>
<keyword evidence="7" id="KW-0548">Nucleotidyltransferase</keyword>
<dbReference type="Pfam" id="PF14318">
    <property type="entry name" value="Mononeg_mRNAcap"/>
    <property type="match status" value="1"/>
</dbReference>
<keyword evidence="23" id="KW-1185">Reference proteome</keyword>
<dbReference type="GeneID" id="30853878"/>
<dbReference type="GO" id="GO:0005524">
    <property type="term" value="F:ATP binding"/>
    <property type="evidence" value="ECO:0007669"/>
    <property type="project" value="UniProtKB-KW"/>
</dbReference>
<dbReference type="InterPro" id="IPR014023">
    <property type="entry name" value="Mononeg_RNA_pol_cat"/>
</dbReference>
<evidence type="ECO:0000256" key="16">
    <source>
        <dbReference type="ARBA" id="ARBA00030436"/>
    </source>
</evidence>
<dbReference type="KEGG" id="vg:30853878"/>
<accession>A0A1L3KN88</accession>
<evidence type="ECO:0000259" key="21">
    <source>
        <dbReference type="PROSITE" id="PS50526"/>
    </source>
</evidence>
<evidence type="ECO:0000256" key="7">
    <source>
        <dbReference type="ARBA" id="ARBA00022695"/>
    </source>
</evidence>
<evidence type="ECO:0000256" key="12">
    <source>
        <dbReference type="ARBA" id="ARBA00023042"/>
    </source>
</evidence>
<dbReference type="InterPro" id="IPR026890">
    <property type="entry name" value="Mononeg_mRNAcap"/>
</dbReference>
<evidence type="ECO:0000256" key="13">
    <source>
        <dbReference type="ARBA" id="ARBA00023268"/>
    </source>
</evidence>
<keyword evidence="12" id="KW-0506">mRNA capping</keyword>
<evidence type="ECO:0000256" key="2">
    <source>
        <dbReference type="ARBA" id="ARBA00012494"/>
    </source>
</evidence>